<keyword evidence="2" id="KW-1185">Reference proteome</keyword>
<name>B1ZPZ0_OPITP</name>
<protein>
    <submittedName>
        <fullName evidence="1">Uncharacterized protein</fullName>
    </submittedName>
</protein>
<organism evidence="1 2">
    <name type="scientific">Opitutus terrae (strain DSM 11246 / JCM 15787 / PB90-1)</name>
    <dbReference type="NCBI Taxonomy" id="452637"/>
    <lineage>
        <taxon>Bacteria</taxon>
        <taxon>Pseudomonadati</taxon>
        <taxon>Verrucomicrobiota</taxon>
        <taxon>Opitutia</taxon>
        <taxon>Opitutales</taxon>
        <taxon>Opitutaceae</taxon>
        <taxon>Opitutus</taxon>
    </lineage>
</organism>
<dbReference type="OrthoDB" id="200209at2"/>
<evidence type="ECO:0000313" key="2">
    <source>
        <dbReference type="Proteomes" id="UP000007013"/>
    </source>
</evidence>
<dbReference type="EMBL" id="CP001032">
    <property type="protein sequence ID" value="ACB77711.1"/>
    <property type="molecule type" value="Genomic_DNA"/>
</dbReference>
<dbReference type="HOGENOM" id="CLU_2684272_0_0_0"/>
<sequence>MADQPEATETCAVCGNVATGGRRFSRLYHQGKAFPLCCPMCIDVFQRAPDRFARGEHPQTITAELIEQLKWQSD</sequence>
<reference evidence="1 2" key="1">
    <citation type="journal article" date="2011" name="J. Bacteriol.">
        <title>Genome sequence of the verrucomicrobium Opitutus terrae PB90-1, an abundant inhabitant of rice paddy soil ecosystems.</title>
        <authorList>
            <person name="van Passel M.W."/>
            <person name="Kant R."/>
            <person name="Palva A."/>
            <person name="Copeland A."/>
            <person name="Lucas S."/>
            <person name="Lapidus A."/>
            <person name="Glavina del Rio T."/>
            <person name="Pitluck S."/>
            <person name="Goltsman E."/>
            <person name="Clum A."/>
            <person name="Sun H."/>
            <person name="Schmutz J."/>
            <person name="Larimer F.W."/>
            <person name="Land M.L."/>
            <person name="Hauser L."/>
            <person name="Kyrpides N."/>
            <person name="Mikhailova N."/>
            <person name="Richardson P.P."/>
            <person name="Janssen P.H."/>
            <person name="de Vos W.M."/>
            <person name="Smidt H."/>
        </authorList>
    </citation>
    <scope>NUCLEOTIDE SEQUENCE [LARGE SCALE GENOMIC DNA]</scope>
    <source>
        <strain evidence="2">DSM 11246 / JCM 15787 / PB90-1</strain>
    </source>
</reference>
<dbReference type="KEGG" id="ote:Oter_4440"/>
<dbReference type="Proteomes" id="UP000007013">
    <property type="component" value="Chromosome"/>
</dbReference>
<dbReference type="AlphaFoldDB" id="B1ZPZ0"/>
<accession>B1ZPZ0</accession>
<gene>
    <name evidence="1" type="ordered locus">Oter_4440</name>
</gene>
<evidence type="ECO:0000313" key="1">
    <source>
        <dbReference type="EMBL" id="ACB77711.1"/>
    </source>
</evidence>
<dbReference type="RefSeq" id="WP_012377225.1">
    <property type="nucleotide sequence ID" value="NC_010571.1"/>
</dbReference>
<proteinExistence type="predicted"/>